<protein>
    <recommendedName>
        <fullName evidence="3">PAS domain-containing protein</fullName>
    </recommendedName>
</protein>
<dbReference type="SUPFAM" id="SSF55785">
    <property type="entry name" value="PYP-like sensor domain (PAS domain)"/>
    <property type="match status" value="2"/>
</dbReference>
<dbReference type="OrthoDB" id="7861242at2"/>
<dbReference type="Proteomes" id="UP000276254">
    <property type="component" value="Chromosome"/>
</dbReference>
<accession>A0A494TIY3</accession>
<organism evidence="1 2">
    <name type="scientific">Sphingomonas paeninsulae</name>
    <dbReference type="NCBI Taxonomy" id="2319844"/>
    <lineage>
        <taxon>Bacteria</taxon>
        <taxon>Pseudomonadati</taxon>
        <taxon>Pseudomonadota</taxon>
        <taxon>Alphaproteobacteria</taxon>
        <taxon>Sphingomonadales</taxon>
        <taxon>Sphingomonadaceae</taxon>
        <taxon>Sphingomonas</taxon>
    </lineage>
</organism>
<proteinExistence type="predicted"/>
<evidence type="ECO:0008006" key="3">
    <source>
        <dbReference type="Google" id="ProtNLM"/>
    </source>
</evidence>
<evidence type="ECO:0000313" key="2">
    <source>
        <dbReference type="Proteomes" id="UP000276254"/>
    </source>
</evidence>
<gene>
    <name evidence="1" type="ORF">D3Y57_17875</name>
</gene>
<keyword evidence="2" id="KW-1185">Reference proteome</keyword>
<sequence length="313" mass="33353">MNAPTRHDPTGGWPEGELATATDFVRHFGHYAASSLSKPVYIAQHGRVGWALLSAAQMTRLSESESEMTSLDARFDIMIDSISTIVILVDADFGITRMNCAGRRHFQVPDGGANPVNFRDLLHVNNRDFIGDFCTRVLNSGDSETFEIESARYPGQTLHFQILPFPSGLAILADVVTQATRIRQFTSAAAAAELAIDATDSLGRGRVDVRGTITTVNDNLVSLAKSTADKIMGLRLPALFEQGARTVVRDALDGVLSSGKAFSLQALMLDGTGSPMPVTIGVGVERDGGSITGAAFMIMPNRAGGEAIASALR</sequence>
<dbReference type="CDD" id="cd00130">
    <property type="entry name" value="PAS"/>
    <property type="match status" value="1"/>
</dbReference>
<dbReference type="Gene3D" id="3.30.450.20">
    <property type="entry name" value="PAS domain"/>
    <property type="match status" value="1"/>
</dbReference>
<evidence type="ECO:0000313" key="1">
    <source>
        <dbReference type="EMBL" id="AYJ87454.1"/>
    </source>
</evidence>
<dbReference type="InterPro" id="IPR000014">
    <property type="entry name" value="PAS"/>
</dbReference>
<dbReference type="KEGG" id="spha:D3Y57_17875"/>
<dbReference type="AlphaFoldDB" id="A0A494TIY3"/>
<reference evidence="1 2" key="1">
    <citation type="submission" date="2018-09" db="EMBL/GenBank/DDBJ databases">
        <title>Sphingomonas peninsula sp. nov., isolated from fildes peninsula, Antarctic soil.</title>
        <authorList>
            <person name="Yingchao G."/>
        </authorList>
    </citation>
    <scope>NUCLEOTIDE SEQUENCE [LARGE SCALE GENOMIC DNA]</scope>
    <source>
        <strain evidence="1 2">YZ-8</strain>
    </source>
</reference>
<dbReference type="EMBL" id="CP032829">
    <property type="protein sequence ID" value="AYJ87454.1"/>
    <property type="molecule type" value="Genomic_DNA"/>
</dbReference>
<name>A0A494TIY3_SPHPE</name>
<dbReference type="InterPro" id="IPR035965">
    <property type="entry name" value="PAS-like_dom_sf"/>
</dbReference>